<dbReference type="EMBL" id="CP036425">
    <property type="protein sequence ID" value="QDU33543.1"/>
    <property type="molecule type" value="Genomic_DNA"/>
</dbReference>
<dbReference type="RefSeq" id="WP_145076665.1">
    <property type="nucleotide sequence ID" value="NZ_CP036425.1"/>
</dbReference>
<keyword evidence="3" id="KW-1185">Reference proteome</keyword>
<feature type="chain" id="PRO_5022136473" description="DUF1425 domain-containing protein" evidence="1">
    <location>
        <begin position="29"/>
        <end position="139"/>
    </location>
</feature>
<evidence type="ECO:0000313" key="3">
    <source>
        <dbReference type="Proteomes" id="UP000317369"/>
    </source>
</evidence>
<dbReference type="CDD" id="cd09030">
    <property type="entry name" value="DUF1425"/>
    <property type="match status" value="1"/>
</dbReference>
<feature type="signal peptide" evidence="1">
    <location>
        <begin position="1"/>
        <end position="28"/>
    </location>
</feature>
<proteinExistence type="predicted"/>
<name>A0A517YTI4_9BACT</name>
<dbReference type="InterPro" id="IPR010824">
    <property type="entry name" value="DUF1425"/>
</dbReference>
<keyword evidence="1" id="KW-0732">Signal</keyword>
<accession>A0A517YTI4</accession>
<reference evidence="2 3" key="1">
    <citation type="submission" date="2019-02" db="EMBL/GenBank/DDBJ databases">
        <title>Deep-cultivation of Planctomycetes and their phenomic and genomic characterization uncovers novel biology.</title>
        <authorList>
            <person name="Wiegand S."/>
            <person name="Jogler M."/>
            <person name="Boedeker C."/>
            <person name="Pinto D."/>
            <person name="Vollmers J."/>
            <person name="Rivas-Marin E."/>
            <person name="Kohn T."/>
            <person name="Peeters S.H."/>
            <person name="Heuer A."/>
            <person name="Rast P."/>
            <person name="Oberbeckmann S."/>
            <person name="Bunk B."/>
            <person name="Jeske O."/>
            <person name="Meyerdierks A."/>
            <person name="Storesund J.E."/>
            <person name="Kallscheuer N."/>
            <person name="Luecker S."/>
            <person name="Lage O.M."/>
            <person name="Pohl T."/>
            <person name="Merkel B.J."/>
            <person name="Hornburger P."/>
            <person name="Mueller R.-W."/>
            <person name="Bruemmer F."/>
            <person name="Labrenz M."/>
            <person name="Spormann A.M."/>
            <person name="Op den Camp H."/>
            <person name="Overmann J."/>
            <person name="Amann R."/>
            <person name="Jetten M.S.M."/>
            <person name="Mascher T."/>
            <person name="Medema M.H."/>
            <person name="Devos D.P."/>
            <person name="Kaster A.-K."/>
            <person name="Ovreas L."/>
            <person name="Rohde M."/>
            <person name="Galperin M.Y."/>
            <person name="Jogler C."/>
        </authorList>
    </citation>
    <scope>NUCLEOTIDE SEQUENCE [LARGE SCALE GENOMIC DNA]</scope>
    <source>
        <strain evidence="2 3">KS4</strain>
    </source>
</reference>
<dbReference type="AlphaFoldDB" id="A0A517YTI4"/>
<evidence type="ECO:0008006" key="4">
    <source>
        <dbReference type="Google" id="ProtNLM"/>
    </source>
</evidence>
<protein>
    <recommendedName>
        <fullName evidence="4">DUF1425 domain-containing protein</fullName>
    </recommendedName>
</protein>
<dbReference type="Proteomes" id="UP000317369">
    <property type="component" value="Chromosome"/>
</dbReference>
<dbReference type="KEGG" id="pcor:KS4_15930"/>
<dbReference type="Pfam" id="PF07233">
    <property type="entry name" value="DUF1425"/>
    <property type="match status" value="1"/>
</dbReference>
<dbReference type="Gene3D" id="2.60.40.3230">
    <property type="match status" value="1"/>
</dbReference>
<dbReference type="PROSITE" id="PS51257">
    <property type="entry name" value="PROKAR_LIPOPROTEIN"/>
    <property type="match status" value="1"/>
</dbReference>
<evidence type="ECO:0000256" key="1">
    <source>
        <dbReference type="SAM" id="SignalP"/>
    </source>
</evidence>
<dbReference type="InterPro" id="IPR038483">
    <property type="entry name" value="YcfL-like_sf"/>
</dbReference>
<dbReference type="OrthoDB" id="285635at2"/>
<sequence length="139" mass="15212" precursor="true">MKTTKFIPMIVAALLFFAGCTSSVNTVASDAGTPGYNSVPTRKILTDDGLKKKARVIDIRESRNASDLLTISVEIQNTTHSRKNFNYRVDWLDANGMSISSLLSSWKQKTLAGKETGFLTAVAPTPKASDFRLQLIEAK</sequence>
<gene>
    <name evidence="2" type="ORF">KS4_15930</name>
</gene>
<evidence type="ECO:0000313" key="2">
    <source>
        <dbReference type="EMBL" id="QDU33543.1"/>
    </source>
</evidence>
<organism evidence="2 3">
    <name type="scientific">Poriferisphaera corsica</name>
    <dbReference type="NCBI Taxonomy" id="2528020"/>
    <lineage>
        <taxon>Bacteria</taxon>
        <taxon>Pseudomonadati</taxon>
        <taxon>Planctomycetota</taxon>
        <taxon>Phycisphaerae</taxon>
        <taxon>Phycisphaerales</taxon>
        <taxon>Phycisphaeraceae</taxon>
        <taxon>Poriferisphaera</taxon>
    </lineage>
</organism>